<dbReference type="Pfam" id="PF10536">
    <property type="entry name" value="PMD"/>
    <property type="match status" value="1"/>
</dbReference>
<feature type="compositionally biased region" description="Low complexity" evidence="1">
    <location>
        <begin position="781"/>
        <end position="793"/>
    </location>
</feature>
<gene>
    <name evidence="3" type="ORF">FSB_LOCUS31225</name>
</gene>
<feature type="region of interest" description="Disordered" evidence="1">
    <location>
        <begin position="322"/>
        <end position="607"/>
    </location>
</feature>
<feature type="region of interest" description="Disordered" evidence="1">
    <location>
        <begin position="1326"/>
        <end position="1349"/>
    </location>
</feature>
<evidence type="ECO:0000259" key="2">
    <source>
        <dbReference type="Pfam" id="PF10536"/>
    </source>
</evidence>
<feature type="region of interest" description="Disordered" evidence="1">
    <location>
        <begin position="701"/>
        <end position="737"/>
    </location>
</feature>
<feature type="region of interest" description="Disordered" evidence="1">
    <location>
        <begin position="760"/>
        <end position="839"/>
    </location>
</feature>
<proteinExistence type="predicted"/>
<organism evidence="3">
    <name type="scientific">Fagus sylvatica</name>
    <name type="common">Beechnut</name>
    <dbReference type="NCBI Taxonomy" id="28930"/>
    <lineage>
        <taxon>Eukaryota</taxon>
        <taxon>Viridiplantae</taxon>
        <taxon>Streptophyta</taxon>
        <taxon>Embryophyta</taxon>
        <taxon>Tracheophyta</taxon>
        <taxon>Spermatophyta</taxon>
        <taxon>Magnoliopsida</taxon>
        <taxon>eudicotyledons</taxon>
        <taxon>Gunneridae</taxon>
        <taxon>Pentapetalae</taxon>
        <taxon>rosids</taxon>
        <taxon>fabids</taxon>
        <taxon>Fagales</taxon>
        <taxon>Fagaceae</taxon>
        <taxon>Fagus</taxon>
    </lineage>
</organism>
<sequence>MQHIVGKLSTSSFQRYKVCAESEFGRGELWLPEVGVSELFSCTFPVKIPIKRGMLSANREFHDVAWSHYLSNAPGLADQLVASRKDSAREGGSCAAYFCKVPDLREIRAWTCEIWPREQRPPGVFLVRLRAVFRSGFRLDPDKILAIREFHVVHGCVLLSNVPGLADQLVASQEDSVRKRGNVGGKIPEISAQPYFVGLFSRAWPCTEASLGSQDMILANGGRRNVPYAKGGGQFDPVFGLVNGPVKPWSNLVNLGIWSKLSKLLEMYPGLHFKGFWARYCEKSSSVCVSFSVRRAGSQPVDTRVKSLAQISRSGSPFALLRSRNEICDSGPNRSGPPSPRNGDESGTNRPGPPRSRNEICDSGPNRSGPPSPRNGDESGTNRSGPPSPRNEICDSGPNRSGPPSPRNGDESGVNRPGPPRSRNEICDSGPNRSGPPSPRNGDESGTNRPGPPRSRNEICDSGPNRSGPPSPRNGDESGTNRPGPPRSRNEICDSGPNRSGPPSPRNGDESGTNRPGPSRSRNEICDSGSNRSGPPSPRNGDESGTNRSGLPSPRNEICDSGPNRSGPPSPRNGDESGTNRPGPPRSRNGICDSGPNRSGRPALETETNRERIGLVHPGLETKFVIRVRIGLVHPALETETNWERIGLVHPGLETKFVIQVRIGLVHPALEMEMNRERIGLVHPALETKFVIRVRIGLMSDRGSGSGGHRRSDRLAKGKAVAYAPESSPDTDDEYDAMEDVRTRVDASLARDLQAEFDAEAAGLSSSTARPSSRPGITIGRSARPSSAPRQPTAAPPAAPPARSKRRKSDRDPLSADPIPEDHVVPGFRYPPQGGIRPRYPVTTPVADTLLLTDLHNHPSSSVRRCQDPPESIGRGGWSEFSQLLDIARPEYRAFLVELGFGPFLSIRYVHVRHPLVRCWVERFFHHTGTIHLSTCEVGVLPVDWSAILGIRFGGRIPPSDPVSDFEALEILGIDDPAAIVGKKLFYLKISYLKDLLSSIPTPIVGMFRDIDALRDYDWGALTYGFYIRGLRRFSRRETTSFLGFWQFTLFWAFEHFAVFAPSRLPAAPDSAFPLARRWDSAWIQRLTTRTLMECRTTVDCIRDVDIVFQPYSTLLLERPEVFRAMELSRLRIWIRSPRSWELLMGERTLRQLGGDALVPVDPPRLMTIEDYIPRAPSDSFVAGVEAYPALILADVPYGEWFEQVSLGSLMSLHEVEGGRVMGGSAMDSHLYRSSGEFEWLQTEILRLQLELSVSEDRYAADMARAQEETARVQAELTQVQGELTRTQGDLSQSRRDLSSRDAVLTAHVETIRRLEDQLHGMGITPVTGAGSSGLGQTSSSPPPDPVSREWFFDDHPSLHDCLWLCIYGYGYLFGC</sequence>
<dbReference type="EMBL" id="OIVN01002403">
    <property type="protein sequence ID" value="SPD03343.1"/>
    <property type="molecule type" value="Genomic_DNA"/>
</dbReference>
<evidence type="ECO:0000256" key="1">
    <source>
        <dbReference type="SAM" id="MobiDB-lite"/>
    </source>
</evidence>
<protein>
    <recommendedName>
        <fullName evidence="2">Aminotransferase-like plant mobile domain-containing protein</fullName>
    </recommendedName>
</protein>
<reference evidence="3" key="1">
    <citation type="submission" date="2018-02" db="EMBL/GenBank/DDBJ databases">
        <authorList>
            <person name="Cohen D.B."/>
            <person name="Kent A.D."/>
        </authorList>
    </citation>
    <scope>NUCLEOTIDE SEQUENCE</scope>
</reference>
<accession>A0A2N9GV14</accession>
<name>A0A2N9GV14_FAGSY</name>
<dbReference type="InterPro" id="IPR019557">
    <property type="entry name" value="AminoTfrase-like_pln_mobile"/>
</dbReference>
<evidence type="ECO:0000313" key="3">
    <source>
        <dbReference type="EMBL" id="SPD03343.1"/>
    </source>
</evidence>
<feature type="compositionally biased region" description="Basic and acidic residues" evidence="1">
    <location>
        <begin position="809"/>
        <end position="824"/>
    </location>
</feature>
<feature type="domain" description="Aminotransferase-like plant mobile" evidence="2">
    <location>
        <begin position="998"/>
        <end position="1161"/>
    </location>
</feature>